<evidence type="ECO:0000313" key="1">
    <source>
        <dbReference type="EMBL" id="ASG24355.1"/>
    </source>
</evidence>
<sequence length="108" mass="11561">MSGPADCKILGRWRIVEADLWDGSYLNLAGPATLTIGNDGQGEMALGAMQASLDLQYGRSIVFFRWGGSDEGDKVTGSGSAELNDNGTLEIELSYDNDDEVTLKGQRS</sequence>
<dbReference type="EMBL" id="CP022112">
    <property type="protein sequence ID" value="ASG24355.1"/>
    <property type="molecule type" value="Genomic_DNA"/>
</dbReference>
<organism evidence="1 2">
    <name type="scientific">Nitrospirillum viridazoti CBAmc</name>
    <dbReference type="NCBI Taxonomy" id="1441467"/>
    <lineage>
        <taxon>Bacteria</taxon>
        <taxon>Pseudomonadati</taxon>
        <taxon>Pseudomonadota</taxon>
        <taxon>Alphaproteobacteria</taxon>
        <taxon>Rhodospirillales</taxon>
        <taxon>Azospirillaceae</taxon>
        <taxon>Nitrospirillum</taxon>
        <taxon>Nitrospirillum viridazoti</taxon>
    </lineage>
</organism>
<name>A0A248K058_9PROT</name>
<dbReference type="KEGG" id="nao:Y958_26060"/>
<proteinExistence type="predicted"/>
<evidence type="ECO:0000313" key="2">
    <source>
        <dbReference type="Proteomes" id="UP000197153"/>
    </source>
</evidence>
<dbReference type="RefSeq" id="WP_088874785.1">
    <property type="nucleotide sequence ID" value="NZ_CP022112.1"/>
</dbReference>
<dbReference type="AlphaFoldDB" id="A0A248K058"/>
<gene>
    <name evidence="1" type="ORF">Y958_26060</name>
</gene>
<protein>
    <recommendedName>
        <fullName evidence="3">Lipocalin-like domain-containing protein</fullName>
    </recommendedName>
</protein>
<accession>A0A248K058</accession>
<reference evidence="1 2" key="1">
    <citation type="submission" date="2017-06" db="EMBL/GenBank/DDBJ databases">
        <title>Complete genome sequence of Nitrospirillum amazonense strain CBAmC, an endophytic nitrogen-fixing and plant growth-promoting bacterium, isolated from sugarcane.</title>
        <authorList>
            <person name="Schwab S."/>
            <person name="dos Santos Teixeira K.R."/>
            <person name="Simoes Araujo J.L."/>
            <person name="Soares Vidal M."/>
            <person name="Borges de Freitas H.R."/>
            <person name="Rivello Crivelaro A.L."/>
            <person name="Bueno de Camargo Nunes A."/>
            <person name="dos Santos C.M."/>
            <person name="Palmeira da Silva Rosa D."/>
            <person name="da Silva Padilha D."/>
            <person name="da Silva E."/>
            <person name="Araujo Terra L."/>
            <person name="Soares Mendes V."/>
            <person name="Farinelli L."/>
            <person name="Magalhaes Cruz L."/>
            <person name="Baldani J.I."/>
        </authorList>
    </citation>
    <scope>NUCLEOTIDE SEQUENCE [LARGE SCALE GENOMIC DNA]</scope>
    <source>
        <strain evidence="1 2">CBAmC</strain>
    </source>
</reference>
<keyword evidence="2" id="KW-1185">Reference proteome</keyword>
<evidence type="ECO:0008006" key="3">
    <source>
        <dbReference type="Google" id="ProtNLM"/>
    </source>
</evidence>
<dbReference type="Proteomes" id="UP000197153">
    <property type="component" value="Chromosome 3"/>
</dbReference>